<evidence type="ECO:0000256" key="1">
    <source>
        <dbReference type="ARBA" id="ARBA00006019"/>
    </source>
</evidence>
<feature type="domain" description="Cullin N-terminal" evidence="3">
    <location>
        <begin position="53"/>
        <end position="293"/>
    </location>
</feature>
<dbReference type="STRING" id="81972.D7LN71"/>
<feature type="non-terminal residue" evidence="4">
    <location>
        <position position="293"/>
    </location>
</feature>
<sequence length="293" mass="34397">MNPQPINRLITDDHEDNDPANISMKTTPGLRVFKPIIPDIPKRDPKIYLDDAWTKLKPAIRTIFLDEPQDYHCSEIFNAVHKAWWSKSSGETLYKLILEECEIYISAAIQYFESHCDDDPSVFLPLMENCCLEFRRKLQDLCSIAYEGHTVGLKSLWDLGIELFPKHLCLASKVRDKLLSINLNLIRDQRLGKAVDTTQLKNLWVLLHGPWFYKSGFFEKPFMDCAVEFYSAESLQFKEQSDIPHYLKHVEQMLRKEKENCRHLYFFRGFKKSLMEAVERILLRDHVSVILEK</sequence>
<dbReference type="GO" id="GO:0031625">
    <property type="term" value="F:ubiquitin protein ligase binding"/>
    <property type="evidence" value="ECO:0007669"/>
    <property type="project" value="InterPro"/>
</dbReference>
<evidence type="ECO:0000259" key="3">
    <source>
        <dbReference type="Pfam" id="PF00888"/>
    </source>
</evidence>
<dbReference type="Gramene" id="Al_scaffold_0005_1488">
    <property type="protein sequence ID" value="Al_scaffold_0005_1488"/>
    <property type="gene ID" value="Al_scaffold_0005_1488"/>
</dbReference>
<reference evidence="5" key="1">
    <citation type="journal article" date="2011" name="Nat. Genet.">
        <title>The Arabidopsis lyrata genome sequence and the basis of rapid genome size change.</title>
        <authorList>
            <person name="Hu T.T."/>
            <person name="Pattyn P."/>
            <person name="Bakker E.G."/>
            <person name="Cao J."/>
            <person name="Cheng J.-F."/>
            <person name="Clark R.M."/>
            <person name="Fahlgren N."/>
            <person name="Fawcett J.A."/>
            <person name="Grimwood J."/>
            <person name="Gundlach H."/>
            <person name="Haberer G."/>
            <person name="Hollister J.D."/>
            <person name="Ossowski S."/>
            <person name="Ottilar R.P."/>
            <person name="Salamov A.A."/>
            <person name="Schneeberger K."/>
            <person name="Spannagl M."/>
            <person name="Wang X."/>
            <person name="Yang L."/>
            <person name="Nasrallah M.E."/>
            <person name="Bergelson J."/>
            <person name="Carrington J.C."/>
            <person name="Gaut B.S."/>
            <person name="Schmutz J."/>
            <person name="Mayer K.F.X."/>
            <person name="Van de Peer Y."/>
            <person name="Grigoriev I.V."/>
            <person name="Nordborg M."/>
            <person name="Weigel D."/>
            <person name="Guo Y.-L."/>
        </authorList>
    </citation>
    <scope>NUCLEOTIDE SEQUENCE [LARGE SCALE GENOMIC DNA]</scope>
    <source>
        <strain evidence="5">cv. MN47</strain>
    </source>
</reference>
<feature type="region of interest" description="Disordered" evidence="2">
    <location>
        <begin position="1"/>
        <end position="20"/>
    </location>
</feature>
<dbReference type="eggNOG" id="KOG2167">
    <property type="taxonomic scope" value="Eukaryota"/>
</dbReference>
<gene>
    <name evidence="4" type="ORF">ARALYDRAFT_665453</name>
</gene>
<evidence type="ECO:0000313" key="5">
    <source>
        <dbReference type="Proteomes" id="UP000008694"/>
    </source>
</evidence>
<evidence type="ECO:0000313" key="4">
    <source>
        <dbReference type="EMBL" id="EFH52073.1"/>
    </source>
</evidence>
<comment type="similarity">
    <text evidence="1">Belongs to the cullin family.</text>
</comment>
<dbReference type="PANTHER" id="PTHR11932">
    <property type="entry name" value="CULLIN"/>
    <property type="match status" value="1"/>
</dbReference>
<dbReference type="Pfam" id="PF00888">
    <property type="entry name" value="Cullin"/>
    <property type="match status" value="1"/>
</dbReference>
<dbReference type="EMBL" id="GL348717">
    <property type="protein sequence ID" value="EFH52073.1"/>
    <property type="molecule type" value="Genomic_DNA"/>
</dbReference>
<evidence type="ECO:0000256" key="2">
    <source>
        <dbReference type="SAM" id="MobiDB-lite"/>
    </source>
</evidence>
<name>D7LN71_ARALL</name>
<dbReference type="InterPro" id="IPR016159">
    <property type="entry name" value="Cullin_repeat-like_dom_sf"/>
</dbReference>
<dbReference type="HOGENOM" id="CLU_082923_0_0_1"/>
<dbReference type="OrthoDB" id="1112791at2759"/>
<accession>D7LN71</accession>
<proteinExistence type="inferred from homology"/>
<protein>
    <submittedName>
        <fullName evidence="4">Predicted protein</fullName>
    </submittedName>
</protein>
<dbReference type="InterPro" id="IPR001373">
    <property type="entry name" value="Cullin_N"/>
</dbReference>
<dbReference type="SUPFAM" id="SSF74788">
    <property type="entry name" value="Cullin repeat-like"/>
    <property type="match status" value="1"/>
</dbReference>
<dbReference type="AlphaFoldDB" id="D7LN71"/>
<dbReference type="KEGG" id="aly:9311882"/>
<organism evidence="5">
    <name type="scientific">Arabidopsis lyrata subsp. lyrata</name>
    <name type="common">Lyre-leaved rock-cress</name>
    <dbReference type="NCBI Taxonomy" id="81972"/>
    <lineage>
        <taxon>Eukaryota</taxon>
        <taxon>Viridiplantae</taxon>
        <taxon>Streptophyta</taxon>
        <taxon>Embryophyta</taxon>
        <taxon>Tracheophyta</taxon>
        <taxon>Spermatophyta</taxon>
        <taxon>Magnoliopsida</taxon>
        <taxon>eudicotyledons</taxon>
        <taxon>Gunneridae</taxon>
        <taxon>Pentapetalae</taxon>
        <taxon>rosids</taxon>
        <taxon>malvids</taxon>
        <taxon>Brassicales</taxon>
        <taxon>Brassicaceae</taxon>
        <taxon>Camelineae</taxon>
        <taxon>Arabidopsis</taxon>
    </lineage>
</organism>
<dbReference type="Proteomes" id="UP000008694">
    <property type="component" value="Unassembled WGS sequence"/>
</dbReference>
<dbReference type="Gene3D" id="1.20.1310.10">
    <property type="entry name" value="Cullin Repeats"/>
    <property type="match status" value="2"/>
</dbReference>
<keyword evidence="5" id="KW-1185">Reference proteome</keyword>
<dbReference type="InterPro" id="IPR045093">
    <property type="entry name" value="Cullin"/>
</dbReference>
<dbReference type="GO" id="GO:0006511">
    <property type="term" value="P:ubiquitin-dependent protein catabolic process"/>
    <property type="evidence" value="ECO:0007669"/>
    <property type="project" value="InterPro"/>
</dbReference>